<dbReference type="VEuPathDB" id="TriTrypDB:TvY486_0907570"/>
<name>G0U3S7_TRYVY</name>
<organism evidence="1">
    <name type="scientific">Trypanosoma vivax (strain Y486)</name>
    <dbReference type="NCBI Taxonomy" id="1055687"/>
    <lineage>
        <taxon>Eukaryota</taxon>
        <taxon>Discoba</taxon>
        <taxon>Euglenozoa</taxon>
        <taxon>Kinetoplastea</taxon>
        <taxon>Metakinetoplastina</taxon>
        <taxon>Trypanosomatida</taxon>
        <taxon>Trypanosomatidae</taxon>
        <taxon>Trypanosoma</taxon>
        <taxon>Duttonella</taxon>
    </lineage>
</organism>
<accession>G0U3S7</accession>
<evidence type="ECO:0000313" key="1">
    <source>
        <dbReference type="EMBL" id="CCC50936.1"/>
    </source>
</evidence>
<protein>
    <submittedName>
        <fullName evidence="1">Uncharacterized protein</fullName>
    </submittedName>
</protein>
<proteinExistence type="predicted"/>
<reference evidence="1" key="1">
    <citation type="journal article" date="2012" name="Proc. Natl. Acad. Sci. U.S.A.">
        <title>Antigenic diversity is generated by distinct evolutionary mechanisms in African trypanosome species.</title>
        <authorList>
            <person name="Jackson A.P."/>
            <person name="Berry A."/>
            <person name="Aslett M."/>
            <person name="Allison H.C."/>
            <person name="Burton P."/>
            <person name="Vavrova-Anderson J."/>
            <person name="Brown R."/>
            <person name="Browne H."/>
            <person name="Corton N."/>
            <person name="Hauser H."/>
            <person name="Gamble J."/>
            <person name="Gilderthorp R."/>
            <person name="Marcello L."/>
            <person name="McQuillan J."/>
            <person name="Otto T.D."/>
            <person name="Quail M.A."/>
            <person name="Sanders M.J."/>
            <person name="van Tonder A."/>
            <person name="Ginger M.L."/>
            <person name="Field M.C."/>
            <person name="Barry J.D."/>
            <person name="Hertz-Fowler C."/>
            <person name="Berriman M."/>
        </authorList>
    </citation>
    <scope>NUCLEOTIDE SEQUENCE</scope>
    <source>
        <strain evidence="1">Y486</strain>
    </source>
</reference>
<dbReference type="AlphaFoldDB" id="G0U3S7"/>
<gene>
    <name evidence="1" type="ORF">TVY486_0907570</name>
</gene>
<dbReference type="EMBL" id="HE573025">
    <property type="protein sequence ID" value="CCC50936.1"/>
    <property type="molecule type" value="Genomic_DNA"/>
</dbReference>
<sequence>MAGRCPVRRDVARPLRANVFAAVRRRMPIYPLEAALMLGAPHPIVASLLCAANGLADHTHIGGCRRFHPVAFRAGLAKPSHSSAAGGGDDAVRRVLSCSTSRDILLSACLAAGTPVDLWPSAVKWHIQAPQNGCCAPLASAKWRAFLLVLVKGINNAMRLCGVPSLVPLCTVSLSPSIQAGNRVARIWISDQKGVMVTSFWDIAMAFAACCLMNDTDVARRDAAWMELWAFMESQASSVARVAVPKFPSDYGYSSWLHCQELRLGCLLRAGKHSEIEAMLAESKNASLILEHISDSTLTKIFLQASLSAVTRYRVLGSLLAVSRAKWYAAPIYHSQLKHSAHNLPAVACNIKLFGSVLHSLILQVSDSPSPENKARFLRDVAMLLRMCNVRSLAASLVPDHNTTHGNCDRASALAAVMKASPDGYRAKPLAYFVEAVREVVQLACRLSRQGDDAAVSVIHGSADVLSSLLSLCATRGTEPNCRKAQPEWRRRLQSDVAVRSHKYELLSSELPHSGLSRCVAMLLADGFVIAGGLLGSCLAAADFIDLRFYSLGLLSSLYHAVCVLQRHGGCGQPVDACRIVESLYFRRREVFGEDTHLRVDVEPTAAPHAMALVPHKTQASRIMAPLIYFTSLSDLGALNARSVVAAGGSLVVDRSVGVWLRKGTISTS</sequence>